<keyword evidence="3" id="KW-1185">Reference proteome</keyword>
<evidence type="ECO:0000313" key="3">
    <source>
        <dbReference type="Proteomes" id="UP000011518"/>
    </source>
</evidence>
<dbReference type="EMBL" id="KB320789">
    <property type="protein sequence ID" value="ELW63252.1"/>
    <property type="molecule type" value="Genomic_DNA"/>
</dbReference>
<dbReference type="Proteomes" id="UP000011518">
    <property type="component" value="Unassembled WGS sequence"/>
</dbReference>
<dbReference type="InParanoid" id="L9KPY9"/>
<sequence>MWKEPGYTQQGPEEGSPVPKPMRTLGCVLQGAGSLEDSGLKPDPPLSPRAWQDSQQGDSYPHPRRRRGSRDSGEHMVFRAAFFQLHPVMLMAGGPSICPQRATANGNNPLSRLGAIESIRRPHEHFVSCGQSRSEARADPGWPSSALESECSGLDQPHGQSLPPCLALMDAQAGDCEGCSRDRYSNQHHGKPASVFPPNPGVGPGFFVWEPTALCQSLPCAGLWYFQLARGNGFVCCWLPPGANFS</sequence>
<accession>L9KPY9</accession>
<organism evidence="2 3">
    <name type="scientific">Tupaia chinensis</name>
    <name type="common">Chinese tree shrew</name>
    <name type="synonym">Tupaia belangeri chinensis</name>
    <dbReference type="NCBI Taxonomy" id="246437"/>
    <lineage>
        <taxon>Eukaryota</taxon>
        <taxon>Metazoa</taxon>
        <taxon>Chordata</taxon>
        <taxon>Craniata</taxon>
        <taxon>Vertebrata</taxon>
        <taxon>Euteleostomi</taxon>
        <taxon>Mammalia</taxon>
        <taxon>Eutheria</taxon>
        <taxon>Euarchontoglires</taxon>
        <taxon>Scandentia</taxon>
        <taxon>Tupaiidae</taxon>
        <taxon>Tupaia</taxon>
    </lineage>
</organism>
<name>L9KPY9_TUPCH</name>
<dbReference type="AlphaFoldDB" id="L9KPY9"/>
<gene>
    <name evidence="2" type="ORF">TREES_T100013298</name>
</gene>
<feature type="region of interest" description="Disordered" evidence="1">
    <location>
        <begin position="129"/>
        <end position="150"/>
    </location>
</feature>
<reference evidence="3" key="1">
    <citation type="submission" date="2012-07" db="EMBL/GenBank/DDBJ databases">
        <title>Genome of the Chinese tree shrew, a rising model animal genetically related to primates.</title>
        <authorList>
            <person name="Zhang G."/>
            <person name="Fan Y."/>
            <person name="Yao Y."/>
            <person name="Huang Z."/>
        </authorList>
    </citation>
    <scope>NUCLEOTIDE SEQUENCE [LARGE SCALE GENOMIC DNA]</scope>
</reference>
<feature type="region of interest" description="Disordered" evidence="1">
    <location>
        <begin position="1"/>
        <end position="73"/>
    </location>
</feature>
<evidence type="ECO:0000313" key="2">
    <source>
        <dbReference type="EMBL" id="ELW63252.1"/>
    </source>
</evidence>
<evidence type="ECO:0000256" key="1">
    <source>
        <dbReference type="SAM" id="MobiDB-lite"/>
    </source>
</evidence>
<reference evidence="3" key="2">
    <citation type="journal article" date="2013" name="Nat. Commun.">
        <title>Genome of the Chinese tree shrew.</title>
        <authorList>
            <person name="Fan Y."/>
            <person name="Huang Z.Y."/>
            <person name="Cao C.C."/>
            <person name="Chen C.S."/>
            <person name="Chen Y.X."/>
            <person name="Fan D.D."/>
            <person name="He J."/>
            <person name="Hou H.L."/>
            <person name="Hu L."/>
            <person name="Hu X.T."/>
            <person name="Jiang X.T."/>
            <person name="Lai R."/>
            <person name="Lang Y.S."/>
            <person name="Liang B."/>
            <person name="Liao S.G."/>
            <person name="Mu D."/>
            <person name="Ma Y.Y."/>
            <person name="Niu Y.Y."/>
            <person name="Sun X.Q."/>
            <person name="Xia J.Q."/>
            <person name="Xiao J."/>
            <person name="Xiong Z.Q."/>
            <person name="Xu L."/>
            <person name="Yang L."/>
            <person name="Zhang Y."/>
            <person name="Zhao W."/>
            <person name="Zhao X.D."/>
            <person name="Zheng Y.T."/>
            <person name="Zhou J.M."/>
            <person name="Zhu Y.B."/>
            <person name="Zhang G.J."/>
            <person name="Wang J."/>
            <person name="Yao Y.G."/>
        </authorList>
    </citation>
    <scope>NUCLEOTIDE SEQUENCE [LARGE SCALE GENOMIC DNA]</scope>
</reference>
<proteinExistence type="predicted"/>
<protein>
    <submittedName>
        <fullName evidence="2">Uncharacterized protein</fullName>
    </submittedName>
</protein>